<keyword evidence="4" id="KW-1003">Cell membrane</keyword>
<feature type="transmembrane region" description="Helical" evidence="10">
    <location>
        <begin position="424"/>
        <end position="445"/>
    </location>
</feature>
<dbReference type="EMBL" id="KZ858953">
    <property type="protein sequence ID" value="RDW28371.1"/>
    <property type="molecule type" value="Genomic_DNA"/>
</dbReference>
<keyword evidence="8 10" id="KW-0472">Membrane</keyword>
<evidence type="ECO:0000313" key="15">
    <source>
        <dbReference type="Proteomes" id="UP000256601"/>
    </source>
</evidence>
<name>A0A1D8N836_YARLL</name>
<feature type="transmembrane region" description="Helical" evidence="10">
    <location>
        <begin position="152"/>
        <end position="172"/>
    </location>
</feature>
<dbReference type="PROSITE" id="PS00218">
    <property type="entry name" value="AMINO_ACID_PERMEASE_1"/>
    <property type="match status" value="1"/>
</dbReference>
<evidence type="ECO:0000256" key="4">
    <source>
        <dbReference type="ARBA" id="ARBA00022475"/>
    </source>
</evidence>
<evidence type="ECO:0000256" key="1">
    <source>
        <dbReference type="ARBA" id="ARBA00004651"/>
    </source>
</evidence>
<feature type="transmembrane region" description="Helical" evidence="10">
    <location>
        <begin position="249"/>
        <end position="269"/>
    </location>
</feature>
<evidence type="ECO:0000313" key="13">
    <source>
        <dbReference type="EMBL" id="RDW28371.1"/>
    </source>
</evidence>
<evidence type="ECO:0000313" key="12">
    <source>
        <dbReference type="EMBL" id="AOW01796.1"/>
    </source>
</evidence>
<dbReference type="AlphaFoldDB" id="A0A1D8N836"/>
<dbReference type="OMA" id="INADAPF"/>
<gene>
    <name evidence="13" type="ORF">B0I71DRAFT_127471</name>
    <name evidence="12" type="ORF">YALI1_B21538g</name>
</gene>
<proteinExistence type="inferred from homology"/>
<dbReference type="GeneID" id="2907446"/>
<feature type="transmembrane region" description="Helical" evidence="10">
    <location>
        <begin position="72"/>
        <end position="92"/>
    </location>
</feature>
<protein>
    <submittedName>
        <fullName evidence="13">Amino acid permease/ SLC12A domain-containing protein</fullName>
    </submittedName>
</protein>
<dbReference type="Proteomes" id="UP000182444">
    <property type="component" value="Chromosome 1B"/>
</dbReference>
<feature type="transmembrane region" description="Helical" evidence="10">
    <location>
        <begin position="296"/>
        <end position="317"/>
    </location>
</feature>
<evidence type="ECO:0000256" key="7">
    <source>
        <dbReference type="ARBA" id="ARBA00022989"/>
    </source>
</evidence>
<comment type="subcellular location">
    <subcellularLocation>
        <location evidence="1">Cell membrane</location>
        <topology evidence="1">Multi-pass membrane protein</topology>
    </subcellularLocation>
</comment>
<dbReference type="InterPro" id="IPR004840">
    <property type="entry name" value="Amino_acid_permease_CS"/>
</dbReference>
<keyword evidence="6" id="KW-0029">Amino-acid transport</keyword>
<dbReference type="PIRSF" id="PIRSF006060">
    <property type="entry name" value="AA_transporter"/>
    <property type="match status" value="1"/>
</dbReference>
<evidence type="ECO:0000256" key="8">
    <source>
        <dbReference type="ARBA" id="ARBA00023136"/>
    </source>
</evidence>
<dbReference type="PANTHER" id="PTHR43341">
    <property type="entry name" value="AMINO ACID PERMEASE"/>
    <property type="match status" value="1"/>
</dbReference>
<feature type="transmembrane region" description="Helical" evidence="10">
    <location>
        <begin position="354"/>
        <end position="376"/>
    </location>
</feature>
<feature type="transmembrane region" description="Helical" evidence="10">
    <location>
        <begin position="397"/>
        <end position="418"/>
    </location>
</feature>
<dbReference type="Proteomes" id="UP000256601">
    <property type="component" value="Unassembled WGS sequence"/>
</dbReference>
<evidence type="ECO:0000313" key="14">
    <source>
        <dbReference type="Proteomes" id="UP000182444"/>
    </source>
</evidence>
<keyword evidence="3" id="KW-0813">Transport</keyword>
<evidence type="ECO:0000256" key="10">
    <source>
        <dbReference type="SAM" id="Phobius"/>
    </source>
</evidence>
<feature type="transmembrane region" description="Helical" evidence="10">
    <location>
        <begin position="178"/>
        <end position="200"/>
    </location>
</feature>
<dbReference type="KEGG" id="yli:2907446"/>
<dbReference type="PANTHER" id="PTHR43341:SF1">
    <property type="entry name" value="GENERAL AMINO-ACID PERMEASE GAP1"/>
    <property type="match status" value="1"/>
</dbReference>
<dbReference type="RefSeq" id="XP_500977.1">
    <property type="nucleotide sequence ID" value="XM_500977.1"/>
</dbReference>
<dbReference type="OrthoDB" id="3900342at2759"/>
<feature type="region of interest" description="Disordered" evidence="9">
    <location>
        <begin position="1"/>
        <end position="21"/>
    </location>
</feature>
<comment type="similarity">
    <text evidence="2">Belongs to the amino acid-polyamine-organocation (APC) superfamily. YAT (TC 2.A.3.10) family.</text>
</comment>
<dbReference type="Gene3D" id="1.20.1740.10">
    <property type="entry name" value="Amino acid/polyamine transporter I"/>
    <property type="match status" value="1"/>
</dbReference>
<dbReference type="EMBL" id="CP017554">
    <property type="protein sequence ID" value="AOW01796.1"/>
    <property type="molecule type" value="Genomic_DNA"/>
</dbReference>
<keyword evidence="7 10" id="KW-1133">Transmembrane helix</keyword>
<dbReference type="InterPro" id="IPR004841">
    <property type="entry name" value="AA-permease/SLC12A_dom"/>
</dbReference>
<reference evidence="12 14" key="1">
    <citation type="journal article" date="2016" name="PLoS ONE">
        <title>Sequence Assembly of Yarrowia lipolytica Strain W29/CLIB89 Shows Transposable Element Diversity.</title>
        <authorList>
            <person name="Magnan C."/>
            <person name="Yu J."/>
            <person name="Chang I."/>
            <person name="Jahn E."/>
            <person name="Kanomata Y."/>
            <person name="Wu J."/>
            <person name="Zeller M."/>
            <person name="Oakes M."/>
            <person name="Baldi P."/>
            <person name="Sandmeyer S."/>
        </authorList>
    </citation>
    <scope>NUCLEOTIDE SEQUENCE [LARGE SCALE GENOMIC DNA]</scope>
    <source>
        <strain evidence="12">CLIB89</strain>
        <strain evidence="14">CLIB89(W29)</strain>
    </source>
</reference>
<evidence type="ECO:0000256" key="5">
    <source>
        <dbReference type="ARBA" id="ARBA00022692"/>
    </source>
</evidence>
<dbReference type="GO" id="GO:0005886">
    <property type="term" value="C:plasma membrane"/>
    <property type="evidence" value="ECO:0007669"/>
    <property type="project" value="UniProtKB-SubCell"/>
</dbReference>
<feature type="compositionally biased region" description="Polar residues" evidence="9">
    <location>
        <begin position="1"/>
        <end position="11"/>
    </location>
</feature>
<dbReference type="GO" id="GO:0015171">
    <property type="term" value="F:amino acid transmembrane transporter activity"/>
    <property type="evidence" value="ECO:0007669"/>
    <property type="project" value="TreeGrafter"/>
</dbReference>
<dbReference type="FunFam" id="1.20.1740.10:FF:000017">
    <property type="entry name" value="Amino acid permease"/>
    <property type="match status" value="1"/>
</dbReference>
<reference evidence="13 15" key="2">
    <citation type="submission" date="2018-07" db="EMBL/GenBank/DDBJ databases">
        <title>Draft Genome Assemblies for Five Robust Yarrowia lipolytica Strains Exhibiting High Lipid Production and Pentose Sugar Utilization and Sugar Alcohol Secretion from Undetoxified Lignocellulosic Biomass Hydrolysates.</title>
        <authorList>
            <consortium name="DOE Joint Genome Institute"/>
            <person name="Walker C."/>
            <person name="Ryu S."/>
            <person name="Na H."/>
            <person name="Zane M."/>
            <person name="LaButti K."/>
            <person name="Lipzen A."/>
            <person name="Haridas S."/>
            <person name="Barry K."/>
            <person name="Grigoriev I.V."/>
            <person name="Quarterman J."/>
            <person name="Slininger P."/>
            <person name="Dien B."/>
            <person name="Trinh C.T."/>
        </authorList>
    </citation>
    <scope>NUCLEOTIDE SEQUENCE [LARGE SCALE GENOMIC DNA]</scope>
    <source>
        <strain evidence="13 15">YB392</strain>
    </source>
</reference>
<sequence length="577" mass="63096">MEKNEVVSTNSPHEEGSVTEANNGRWANFKDSFRRADLSEYDTEGLSDLEKAALATANSPLSRSLKGRHLQMIAIGGSIGTGLFVGSGTTLATGGPAAILIAYSIIGTMLFCTMHSLGELCACFPVSGAFASYSTRFIDPAWGFAMGWNYTLNWFIVFPLELVAASLTVNYWNEANGTNYNAGCWVAIFWVLIVSINFFGVKGYGEAEFYFSLIKVIAVVGFIILAIVLTCGGGPNHDYIGGRYWHNPGAFSAGAKGVCAVFVSAAFAFNGTELAGLAAAETANPRKSIPTATKQVFWRITLFYIVSLTLVGFLVPWDHPQLLNKSSSADASASPFVIAIKAAGIKGLPSVMNVVIMISVLSVGNSSIFGFSRTIAALAQQGQAPSFFAYIDRKGRPLFGIITVSLFGLFAFICAGPIETQNTVFYWLMAICGLSSIFTWGSINLCHFRFRMAMKVQGRSLREMPFLSHVGTIGSMYGFLLNVTVLGLQFWIALFPVGGAKPKADVFFQAYLAVPVVLAFYIFFKLWKRPSFVALKDMDLDTGRRETDFELLMHEMDEEAAYIASKPFYYRVYKFWC</sequence>
<feature type="transmembrane region" description="Helical" evidence="10">
    <location>
        <begin position="466"/>
        <end position="494"/>
    </location>
</feature>
<dbReference type="InterPro" id="IPR004762">
    <property type="entry name" value="Amino_acid_permease_fungi"/>
</dbReference>
<feature type="transmembrane region" description="Helical" evidence="10">
    <location>
        <begin position="209"/>
        <end position="229"/>
    </location>
</feature>
<organism evidence="12 14">
    <name type="scientific">Yarrowia lipolytica</name>
    <name type="common">Candida lipolytica</name>
    <dbReference type="NCBI Taxonomy" id="4952"/>
    <lineage>
        <taxon>Eukaryota</taxon>
        <taxon>Fungi</taxon>
        <taxon>Dikarya</taxon>
        <taxon>Ascomycota</taxon>
        <taxon>Saccharomycotina</taxon>
        <taxon>Dipodascomycetes</taxon>
        <taxon>Dipodascales</taxon>
        <taxon>Dipodascales incertae sedis</taxon>
        <taxon>Yarrowia</taxon>
    </lineage>
</organism>
<evidence type="ECO:0000259" key="11">
    <source>
        <dbReference type="Pfam" id="PF00324"/>
    </source>
</evidence>
<feature type="domain" description="Amino acid permease/ SLC12A" evidence="11">
    <location>
        <begin position="69"/>
        <end position="531"/>
    </location>
</feature>
<accession>A0A1D8N836</accession>
<keyword evidence="5 10" id="KW-0812">Transmembrane</keyword>
<evidence type="ECO:0000256" key="6">
    <source>
        <dbReference type="ARBA" id="ARBA00022970"/>
    </source>
</evidence>
<dbReference type="eggNOG" id="KOG1286">
    <property type="taxonomic scope" value="Eukaryota"/>
</dbReference>
<evidence type="ECO:0000256" key="2">
    <source>
        <dbReference type="ARBA" id="ARBA00006983"/>
    </source>
</evidence>
<dbReference type="Pfam" id="PF00324">
    <property type="entry name" value="AA_permease"/>
    <property type="match status" value="1"/>
</dbReference>
<feature type="transmembrane region" description="Helical" evidence="10">
    <location>
        <begin position="506"/>
        <end position="524"/>
    </location>
</feature>
<evidence type="ECO:0000256" key="9">
    <source>
        <dbReference type="SAM" id="MobiDB-lite"/>
    </source>
</evidence>
<dbReference type="NCBIfam" id="TIGR00913">
    <property type="entry name" value="2A0310"/>
    <property type="match status" value="1"/>
</dbReference>
<dbReference type="VEuPathDB" id="FungiDB:YALI0_B16522g"/>
<dbReference type="VEuPathDB" id="FungiDB:YALI1_B21538g"/>
<evidence type="ECO:0000256" key="3">
    <source>
        <dbReference type="ARBA" id="ARBA00022448"/>
    </source>
</evidence>
<feature type="transmembrane region" description="Helical" evidence="10">
    <location>
        <begin position="98"/>
        <end position="131"/>
    </location>
</feature>
<dbReference type="InterPro" id="IPR050524">
    <property type="entry name" value="APC_YAT"/>
</dbReference>